<comment type="caution">
    <text evidence="1">The sequence shown here is derived from an EMBL/GenBank/DDBJ whole genome shotgun (WGS) entry which is preliminary data.</text>
</comment>
<dbReference type="EMBL" id="JARAKH010000010">
    <property type="protein sequence ID" value="KAK8400374.1"/>
    <property type="molecule type" value="Genomic_DNA"/>
</dbReference>
<sequence length="103" mass="11673">MFFLCLLDYEFHILDNAFVVHRPGIKKQISSPMRDILVEKQTAMIEKIIPEYKAIFGRRTPDVAVTVAWAVQEACGGEHTRRGVTVLPAFPVFGPGFLISRLR</sequence>
<proteinExistence type="predicted"/>
<gene>
    <name evidence="1" type="ORF">O3P69_003214</name>
</gene>
<protein>
    <submittedName>
        <fullName evidence="1">Uncharacterized protein</fullName>
    </submittedName>
</protein>
<name>A0AAW0UL27_SCYPA</name>
<keyword evidence="2" id="KW-1185">Reference proteome</keyword>
<dbReference type="Proteomes" id="UP001487740">
    <property type="component" value="Unassembled WGS sequence"/>
</dbReference>
<dbReference type="AlphaFoldDB" id="A0AAW0UL27"/>
<dbReference type="PANTHER" id="PTHR47412:SF1">
    <property type="entry name" value="FI01434P-RELATED"/>
    <property type="match status" value="1"/>
</dbReference>
<dbReference type="Pfam" id="PF13896">
    <property type="entry name" value="Glyco_transf_49"/>
    <property type="match status" value="1"/>
</dbReference>
<accession>A0AAW0UL27</accession>
<organism evidence="1 2">
    <name type="scientific">Scylla paramamosain</name>
    <name type="common">Mud crab</name>
    <dbReference type="NCBI Taxonomy" id="85552"/>
    <lineage>
        <taxon>Eukaryota</taxon>
        <taxon>Metazoa</taxon>
        <taxon>Ecdysozoa</taxon>
        <taxon>Arthropoda</taxon>
        <taxon>Crustacea</taxon>
        <taxon>Multicrustacea</taxon>
        <taxon>Malacostraca</taxon>
        <taxon>Eumalacostraca</taxon>
        <taxon>Eucarida</taxon>
        <taxon>Decapoda</taxon>
        <taxon>Pleocyemata</taxon>
        <taxon>Brachyura</taxon>
        <taxon>Eubrachyura</taxon>
        <taxon>Portunoidea</taxon>
        <taxon>Portunidae</taxon>
        <taxon>Portuninae</taxon>
        <taxon>Scylla</taxon>
    </lineage>
</organism>
<dbReference type="PANTHER" id="PTHR47412">
    <property type="entry name" value="FI01434P-RELATED"/>
    <property type="match status" value="1"/>
</dbReference>
<evidence type="ECO:0000313" key="2">
    <source>
        <dbReference type="Proteomes" id="UP001487740"/>
    </source>
</evidence>
<evidence type="ECO:0000313" key="1">
    <source>
        <dbReference type="EMBL" id="KAK8400374.1"/>
    </source>
</evidence>
<reference evidence="1 2" key="1">
    <citation type="submission" date="2023-03" db="EMBL/GenBank/DDBJ databases">
        <title>High-quality genome of Scylla paramamosain provides insights in environmental adaptation.</title>
        <authorList>
            <person name="Zhang L."/>
        </authorList>
    </citation>
    <scope>NUCLEOTIDE SEQUENCE [LARGE SCALE GENOMIC DNA]</scope>
    <source>
        <strain evidence="1">LZ_2023a</strain>
        <tissue evidence="1">Muscle</tissue>
    </source>
</reference>